<dbReference type="EMBL" id="OCMT01000004">
    <property type="protein sequence ID" value="SOD19745.1"/>
    <property type="molecule type" value="Genomic_DNA"/>
</dbReference>
<reference evidence="4" key="1">
    <citation type="submission" date="2017-09" db="EMBL/GenBank/DDBJ databases">
        <authorList>
            <person name="Varghese N."/>
            <person name="Submissions S."/>
        </authorList>
    </citation>
    <scope>NUCLEOTIDE SEQUENCE [LARGE SCALE GENOMIC DNA]</scope>
    <source>
        <strain evidence="4">CGMCC 1.12803</strain>
    </source>
</reference>
<sequence length="98" mass="11352">MERGGLVYIITNKLNTVLYTGVTSDILSRILQHKNKEYSLGFTAKFNCDKLVYYCFYPTIEDAIAEEKRIKGASRLSKIKLIKSLNPEWKDLFDEINI</sequence>
<feature type="domain" description="GIY-YIG" evidence="2">
    <location>
        <begin position="3"/>
        <end position="80"/>
    </location>
</feature>
<dbReference type="RefSeq" id="WP_097133265.1">
    <property type="nucleotide sequence ID" value="NZ_OCMT01000004.1"/>
</dbReference>
<gene>
    <name evidence="3" type="ORF">SAMN06297358_3450</name>
</gene>
<dbReference type="PROSITE" id="PS50164">
    <property type="entry name" value="GIY_YIG"/>
    <property type="match status" value="1"/>
</dbReference>
<accession>A0A286ACZ1</accession>
<dbReference type="InterPro" id="IPR000305">
    <property type="entry name" value="GIY-YIG_endonuc"/>
</dbReference>
<dbReference type="SUPFAM" id="SSF82771">
    <property type="entry name" value="GIY-YIG endonuclease"/>
    <property type="match status" value="1"/>
</dbReference>
<keyword evidence="4" id="KW-1185">Reference proteome</keyword>
<dbReference type="GO" id="GO:0004519">
    <property type="term" value="F:endonuclease activity"/>
    <property type="evidence" value="ECO:0007669"/>
    <property type="project" value="UniProtKB-KW"/>
</dbReference>
<organism evidence="3 4">
    <name type="scientific">Pedobacter xixiisoli</name>
    <dbReference type="NCBI Taxonomy" id="1476464"/>
    <lineage>
        <taxon>Bacteria</taxon>
        <taxon>Pseudomonadati</taxon>
        <taxon>Bacteroidota</taxon>
        <taxon>Sphingobacteriia</taxon>
        <taxon>Sphingobacteriales</taxon>
        <taxon>Sphingobacteriaceae</taxon>
        <taxon>Pedobacter</taxon>
    </lineage>
</organism>
<evidence type="ECO:0000313" key="3">
    <source>
        <dbReference type="EMBL" id="SOD19745.1"/>
    </source>
</evidence>
<evidence type="ECO:0000259" key="2">
    <source>
        <dbReference type="PROSITE" id="PS50164"/>
    </source>
</evidence>
<proteinExistence type="inferred from homology"/>
<dbReference type="Pfam" id="PF01541">
    <property type="entry name" value="GIY-YIG"/>
    <property type="match status" value="1"/>
</dbReference>
<dbReference type="InterPro" id="IPR035901">
    <property type="entry name" value="GIY-YIG_endonuc_sf"/>
</dbReference>
<keyword evidence="3" id="KW-0255">Endonuclease</keyword>
<keyword evidence="3" id="KW-0378">Hydrolase</keyword>
<dbReference type="Gene3D" id="3.40.1440.10">
    <property type="entry name" value="GIY-YIG endonuclease"/>
    <property type="match status" value="1"/>
</dbReference>
<name>A0A286ACZ1_9SPHI</name>
<evidence type="ECO:0000256" key="1">
    <source>
        <dbReference type="ARBA" id="ARBA00007435"/>
    </source>
</evidence>
<dbReference type="PANTHER" id="PTHR34477">
    <property type="entry name" value="UPF0213 PROTEIN YHBQ"/>
    <property type="match status" value="1"/>
</dbReference>
<comment type="similarity">
    <text evidence="1">Belongs to the UPF0213 family.</text>
</comment>
<dbReference type="AlphaFoldDB" id="A0A286ACZ1"/>
<keyword evidence="3" id="KW-0540">Nuclease</keyword>
<protein>
    <submittedName>
        <fullName evidence="3">Putative endonuclease</fullName>
    </submittedName>
</protein>
<dbReference type="InterPro" id="IPR050190">
    <property type="entry name" value="UPF0213_domain"/>
</dbReference>
<dbReference type="CDD" id="cd10448">
    <property type="entry name" value="GIY-YIG_unchar_3"/>
    <property type="match status" value="1"/>
</dbReference>
<dbReference type="PANTHER" id="PTHR34477:SF5">
    <property type="entry name" value="BSL5627 PROTEIN"/>
    <property type="match status" value="1"/>
</dbReference>
<dbReference type="Proteomes" id="UP000219281">
    <property type="component" value="Unassembled WGS sequence"/>
</dbReference>
<evidence type="ECO:0000313" key="4">
    <source>
        <dbReference type="Proteomes" id="UP000219281"/>
    </source>
</evidence>
<dbReference type="OrthoDB" id="1495241at2"/>